<dbReference type="AlphaFoldDB" id="A0A1J7J826"/>
<keyword evidence="2" id="KW-1185">Reference proteome</keyword>
<reference evidence="1 2" key="1">
    <citation type="submission" date="2016-10" db="EMBL/GenBank/DDBJ databases">
        <title>Draft genome sequence of Coniochaeta ligniaria NRRL30616, a lignocellulolytic fungus for bioabatement of inhibitors in plant biomass hydrolysates.</title>
        <authorList>
            <consortium name="DOE Joint Genome Institute"/>
            <person name="Jimenez D.J."/>
            <person name="Hector R.E."/>
            <person name="Riley R."/>
            <person name="Sun H."/>
            <person name="Grigoriev I.V."/>
            <person name="Van Elsas J.D."/>
            <person name="Nichols N.N."/>
        </authorList>
    </citation>
    <scope>NUCLEOTIDE SEQUENCE [LARGE SCALE GENOMIC DNA]</scope>
    <source>
        <strain evidence="1 2">NRRL 30616</strain>
    </source>
</reference>
<proteinExistence type="predicted"/>
<evidence type="ECO:0000313" key="1">
    <source>
        <dbReference type="EMBL" id="OIW23666.1"/>
    </source>
</evidence>
<dbReference type="EMBL" id="KV875106">
    <property type="protein sequence ID" value="OIW23666.1"/>
    <property type="molecule type" value="Genomic_DNA"/>
</dbReference>
<accession>A0A1J7J826</accession>
<evidence type="ECO:0000313" key="2">
    <source>
        <dbReference type="Proteomes" id="UP000182658"/>
    </source>
</evidence>
<organism evidence="1 2">
    <name type="scientific">Coniochaeta ligniaria NRRL 30616</name>
    <dbReference type="NCBI Taxonomy" id="1408157"/>
    <lineage>
        <taxon>Eukaryota</taxon>
        <taxon>Fungi</taxon>
        <taxon>Dikarya</taxon>
        <taxon>Ascomycota</taxon>
        <taxon>Pezizomycotina</taxon>
        <taxon>Sordariomycetes</taxon>
        <taxon>Sordariomycetidae</taxon>
        <taxon>Coniochaetales</taxon>
        <taxon>Coniochaetaceae</taxon>
        <taxon>Coniochaeta</taxon>
    </lineage>
</organism>
<gene>
    <name evidence="1" type="ORF">CONLIGDRAFT_139103</name>
</gene>
<protein>
    <submittedName>
        <fullName evidence="1">Uncharacterized protein</fullName>
    </submittedName>
</protein>
<dbReference type="Proteomes" id="UP000182658">
    <property type="component" value="Unassembled WGS sequence"/>
</dbReference>
<sequence length="195" mass="20849">MTQRLSMQGHVRSITGPNRTQLFTSLRGVHSYKTDVDQDSRGLVSTVIASASTSGEQNIMACCVFAANKAGDSGPSHLELPFLYITQGTWGPCGHIHDLPGNVLHGHSAFLACLPSGAVGRHTTLEGCVDTWRCSTLQAVNNTRKLHTDRQSCLTLPYSTSPVSNLHITSPSMDDIRCGLPSGVYAAHLATSCDL</sequence>
<dbReference type="InParanoid" id="A0A1J7J826"/>
<name>A0A1J7J826_9PEZI</name>